<proteinExistence type="predicted"/>
<gene>
    <name evidence="1" type="ORF">SLS62_004999</name>
</gene>
<dbReference type="EMBL" id="JAKJXP020000032">
    <property type="protein sequence ID" value="KAK7753049.1"/>
    <property type="molecule type" value="Genomic_DNA"/>
</dbReference>
<accession>A0AAN9YSV7</accession>
<name>A0AAN9YSV7_9PEZI</name>
<evidence type="ECO:0000313" key="1">
    <source>
        <dbReference type="EMBL" id="KAK7753049.1"/>
    </source>
</evidence>
<organism evidence="1 2">
    <name type="scientific">Diatrype stigma</name>
    <dbReference type="NCBI Taxonomy" id="117547"/>
    <lineage>
        <taxon>Eukaryota</taxon>
        <taxon>Fungi</taxon>
        <taxon>Dikarya</taxon>
        <taxon>Ascomycota</taxon>
        <taxon>Pezizomycotina</taxon>
        <taxon>Sordariomycetes</taxon>
        <taxon>Xylariomycetidae</taxon>
        <taxon>Xylariales</taxon>
        <taxon>Diatrypaceae</taxon>
        <taxon>Diatrype</taxon>
    </lineage>
</organism>
<evidence type="ECO:0000313" key="2">
    <source>
        <dbReference type="Proteomes" id="UP001320420"/>
    </source>
</evidence>
<protein>
    <submittedName>
        <fullName evidence="1">Uncharacterized protein</fullName>
    </submittedName>
</protein>
<reference evidence="1 2" key="1">
    <citation type="submission" date="2024-02" db="EMBL/GenBank/DDBJ databases">
        <title>De novo assembly and annotation of 12 fungi associated with fruit tree decline syndrome in Ontario, Canada.</title>
        <authorList>
            <person name="Sulman M."/>
            <person name="Ellouze W."/>
            <person name="Ilyukhin E."/>
        </authorList>
    </citation>
    <scope>NUCLEOTIDE SEQUENCE [LARGE SCALE GENOMIC DNA]</scope>
    <source>
        <strain evidence="1 2">M11/M66-122</strain>
    </source>
</reference>
<dbReference type="Proteomes" id="UP001320420">
    <property type="component" value="Unassembled WGS sequence"/>
</dbReference>
<keyword evidence="2" id="KW-1185">Reference proteome</keyword>
<dbReference type="AlphaFoldDB" id="A0AAN9YSV7"/>
<sequence>MPSASSFRAPRDQPIEKVLDRYSEIFNPRPLLERLFTSGQVLIDLYPDVLEILFSTTGVQQQSGDRQHADGSCLHDLDYVHASSGDVPWSVEEASAAQPAAAADELDVFLFNLLVLCHTRVLDIFEKLLSHAALCAKLSLAHPSGKEPPRANVPELRVGSFVASASSSSTMQAVLLGHIASVLKTRSQQLSRKLSETLGGNENDDKISRVVRLQCEVLEESAGDRVKPLQEVKDRLNDLGLPI</sequence>
<comment type="caution">
    <text evidence="1">The sequence shown here is derived from an EMBL/GenBank/DDBJ whole genome shotgun (WGS) entry which is preliminary data.</text>
</comment>